<keyword evidence="4" id="KW-1185">Reference proteome</keyword>
<accession>A0A8X6M2N6</accession>
<feature type="transmembrane region" description="Helical" evidence="2">
    <location>
        <begin position="81"/>
        <end position="102"/>
    </location>
</feature>
<reference evidence="3" key="1">
    <citation type="submission" date="2020-07" db="EMBL/GenBank/DDBJ databases">
        <title>Multicomponent nature underlies the extraordinary mechanical properties of spider dragline silk.</title>
        <authorList>
            <person name="Kono N."/>
            <person name="Nakamura H."/>
            <person name="Mori M."/>
            <person name="Yoshida Y."/>
            <person name="Ohtoshi R."/>
            <person name="Malay A.D."/>
            <person name="Moran D.A.P."/>
            <person name="Tomita M."/>
            <person name="Numata K."/>
            <person name="Arakawa K."/>
        </authorList>
    </citation>
    <scope>NUCLEOTIDE SEQUENCE</scope>
</reference>
<dbReference type="OrthoDB" id="10634182at2759"/>
<protein>
    <submittedName>
        <fullName evidence="3">Uncharacterized protein</fullName>
    </submittedName>
</protein>
<evidence type="ECO:0000313" key="4">
    <source>
        <dbReference type="Proteomes" id="UP000887116"/>
    </source>
</evidence>
<keyword evidence="2" id="KW-0472">Membrane</keyword>
<sequence>MSDAETQVEENPALESEASTASKRSKRGPCSVVSQDDILPESPTTSGAYSTLVDTPPELEELELGFPSPPDTPQPKFHKKYLLIGLGTLGAGLVAAAIYLIYDAIVNKE</sequence>
<organism evidence="3 4">
    <name type="scientific">Trichonephila clavata</name>
    <name type="common">Joro spider</name>
    <name type="synonym">Nephila clavata</name>
    <dbReference type="NCBI Taxonomy" id="2740835"/>
    <lineage>
        <taxon>Eukaryota</taxon>
        <taxon>Metazoa</taxon>
        <taxon>Ecdysozoa</taxon>
        <taxon>Arthropoda</taxon>
        <taxon>Chelicerata</taxon>
        <taxon>Arachnida</taxon>
        <taxon>Araneae</taxon>
        <taxon>Araneomorphae</taxon>
        <taxon>Entelegynae</taxon>
        <taxon>Araneoidea</taxon>
        <taxon>Nephilidae</taxon>
        <taxon>Trichonephila</taxon>
    </lineage>
</organism>
<evidence type="ECO:0000256" key="2">
    <source>
        <dbReference type="SAM" id="Phobius"/>
    </source>
</evidence>
<evidence type="ECO:0000256" key="1">
    <source>
        <dbReference type="SAM" id="MobiDB-lite"/>
    </source>
</evidence>
<comment type="caution">
    <text evidence="3">The sequence shown here is derived from an EMBL/GenBank/DDBJ whole genome shotgun (WGS) entry which is preliminary data.</text>
</comment>
<dbReference type="EMBL" id="BMAO01039123">
    <property type="protein sequence ID" value="GFR29064.1"/>
    <property type="molecule type" value="Genomic_DNA"/>
</dbReference>
<name>A0A8X6M2N6_TRICU</name>
<proteinExistence type="predicted"/>
<gene>
    <name evidence="3" type="ORF">TNCT_526981</name>
</gene>
<feature type="region of interest" description="Disordered" evidence="1">
    <location>
        <begin position="1"/>
        <end position="52"/>
    </location>
</feature>
<dbReference type="AlphaFoldDB" id="A0A8X6M2N6"/>
<keyword evidence="2" id="KW-1133">Transmembrane helix</keyword>
<evidence type="ECO:0000313" key="3">
    <source>
        <dbReference type="EMBL" id="GFR29064.1"/>
    </source>
</evidence>
<keyword evidence="2" id="KW-0812">Transmembrane</keyword>
<feature type="compositionally biased region" description="Polar residues" evidence="1">
    <location>
        <begin position="42"/>
        <end position="52"/>
    </location>
</feature>
<dbReference type="Proteomes" id="UP000887116">
    <property type="component" value="Unassembled WGS sequence"/>
</dbReference>